<evidence type="ECO:0000313" key="3">
    <source>
        <dbReference type="Proteomes" id="UP000218505"/>
    </source>
</evidence>
<keyword evidence="3" id="KW-1185">Reference proteome</keyword>
<protein>
    <recommendedName>
        <fullName evidence="4">DUF4232 domain-containing protein</fullName>
    </recommendedName>
</protein>
<dbReference type="EMBL" id="CP023445">
    <property type="protein sequence ID" value="ATE54245.1"/>
    <property type="molecule type" value="Genomic_DNA"/>
</dbReference>
<gene>
    <name evidence="2" type="ORF">CNX65_13885</name>
</gene>
<dbReference type="RefSeq" id="WP_096493203.1">
    <property type="nucleotide sequence ID" value="NZ_CP023445.1"/>
</dbReference>
<dbReference type="Proteomes" id="UP000218505">
    <property type="component" value="Chromosome"/>
</dbReference>
<accession>A0A290Z5J4</accession>
<name>A0A290Z5J4_9PSEU</name>
<reference evidence="2" key="1">
    <citation type="submission" date="2017-09" db="EMBL/GenBank/DDBJ databases">
        <title>Complete Genome Sequence of ansamitocin-producing Bacterium Actinosynnema pretiosum X47.</title>
        <authorList>
            <person name="Cao G."/>
            <person name="Zong G."/>
            <person name="Zhong C."/>
            <person name="Fu J."/>
        </authorList>
    </citation>
    <scope>NUCLEOTIDE SEQUENCE [LARGE SCALE GENOMIC DNA]</scope>
    <source>
        <strain evidence="2">X47</strain>
    </source>
</reference>
<feature type="signal peptide" evidence="1">
    <location>
        <begin position="1"/>
        <end position="18"/>
    </location>
</feature>
<evidence type="ECO:0008006" key="4">
    <source>
        <dbReference type="Google" id="ProtNLM"/>
    </source>
</evidence>
<dbReference type="AlphaFoldDB" id="A0A290Z5J4"/>
<sequence>MSSLRTTAGRALATAAVAAVVLGTTGTGVASAEALPECGAERLRARVDEVPWVPEPGVRLFAFGVGRTPGPACSIVGGELRDVRFHAADGSVLDVPLTSSAQPPHEVIEQDPAQAFLSAFDTGTGPYPAATVSFTMPALDARLTAAWPSALHGPVRLGALRGQVG</sequence>
<evidence type="ECO:0000313" key="2">
    <source>
        <dbReference type="EMBL" id="ATE54245.1"/>
    </source>
</evidence>
<feature type="chain" id="PRO_5038839927" description="DUF4232 domain-containing protein" evidence="1">
    <location>
        <begin position="19"/>
        <end position="165"/>
    </location>
</feature>
<evidence type="ECO:0000256" key="1">
    <source>
        <dbReference type="SAM" id="SignalP"/>
    </source>
</evidence>
<keyword evidence="1" id="KW-0732">Signal</keyword>
<dbReference type="KEGG" id="apre:CNX65_13885"/>
<proteinExistence type="predicted"/>
<organism evidence="2 3">
    <name type="scientific">Actinosynnema pretiosum</name>
    <dbReference type="NCBI Taxonomy" id="42197"/>
    <lineage>
        <taxon>Bacteria</taxon>
        <taxon>Bacillati</taxon>
        <taxon>Actinomycetota</taxon>
        <taxon>Actinomycetes</taxon>
        <taxon>Pseudonocardiales</taxon>
        <taxon>Pseudonocardiaceae</taxon>
        <taxon>Actinosynnema</taxon>
    </lineage>
</organism>